<dbReference type="EMBL" id="GL883126">
    <property type="protein sequence ID" value="EGG03142.1"/>
    <property type="molecule type" value="Genomic_DNA"/>
</dbReference>
<evidence type="ECO:0000313" key="3">
    <source>
        <dbReference type="Proteomes" id="UP000001072"/>
    </source>
</evidence>
<name>F4RWY2_MELLP</name>
<dbReference type="VEuPathDB" id="FungiDB:MELLADRAFT_90440"/>
<protein>
    <submittedName>
        <fullName evidence="2">Uncharacterized protein</fullName>
    </submittedName>
</protein>
<dbReference type="InParanoid" id="F4RWY2"/>
<dbReference type="RefSeq" id="XP_007413602.1">
    <property type="nucleotide sequence ID" value="XM_007413540.1"/>
</dbReference>
<dbReference type="KEGG" id="mlr:MELLADRAFT_90440"/>
<dbReference type="Proteomes" id="UP000001072">
    <property type="component" value="Unassembled WGS sequence"/>
</dbReference>
<keyword evidence="3" id="KW-1185">Reference proteome</keyword>
<reference evidence="3" key="1">
    <citation type="journal article" date="2011" name="Proc. Natl. Acad. Sci. U.S.A.">
        <title>Obligate biotrophy features unraveled by the genomic analysis of rust fungi.</title>
        <authorList>
            <person name="Duplessis S."/>
            <person name="Cuomo C.A."/>
            <person name="Lin Y.-C."/>
            <person name="Aerts A."/>
            <person name="Tisserant E."/>
            <person name="Veneault-Fourrey C."/>
            <person name="Joly D.L."/>
            <person name="Hacquard S."/>
            <person name="Amselem J."/>
            <person name="Cantarel B.L."/>
            <person name="Chiu R."/>
            <person name="Coutinho P.M."/>
            <person name="Feau N."/>
            <person name="Field M."/>
            <person name="Frey P."/>
            <person name="Gelhaye E."/>
            <person name="Goldberg J."/>
            <person name="Grabherr M.G."/>
            <person name="Kodira C.D."/>
            <person name="Kohler A."/>
            <person name="Kuees U."/>
            <person name="Lindquist E.A."/>
            <person name="Lucas S.M."/>
            <person name="Mago R."/>
            <person name="Mauceli E."/>
            <person name="Morin E."/>
            <person name="Murat C."/>
            <person name="Pangilinan J.L."/>
            <person name="Park R."/>
            <person name="Pearson M."/>
            <person name="Quesneville H."/>
            <person name="Rouhier N."/>
            <person name="Sakthikumar S."/>
            <person name="Salamov A.A."/>
            <person name="Schmutz J."/>
            <person name="Selles B."/>
            <person name="Shapiro H."/>
            <person name="Tanguay P."/>
            <person name="Tuskan G.A."/>
            <person name="Henrissat B."/>
            <person name="Van de Peer Y."/>
            <person name="Rouze P."/>
            <person name="Ellis J.G."/>
            <person name="Dodds P.N."/>
            <person name="Schein J.E."/>
            <person name="Zhong S."/>
            <person name="Hamelin R.C."/>
            <person name="Grigoriev I.V."/>
            <person name="Szabo L.J."/>
            <person name="Martin F."/>
        </authorList>
    </citation>
    <scope>NUCLEOTIDE SEQUENCE [LARGE SCALE GENOMIC DNA]</scope>
    <source>
        <strain evidence="3">98AG31 / pathotype 3-4-7</strain>
    </source>
</reference>
<dbReference type="OrthoDB" id="2507532at2759"/>
<sequence length="296" mass="32718">MDGIVGLTDSERERYQGETNWPARIKVGAVEYFLVSRGYWANYHYWGRVVRAIDGILGVWLYDKRENSGIAQLESADVSTIGGCSPDTSWLFYSRMPQAEEIDQISSAIRDLVKLFPKKASNIPFSMPTSTFPFGGGLPQDHETEGDAKAAGKEAKASVESILAPRVAAVTLGQHTEVEVEEEVLLTEAADKKSKPVPLSPRKRKGKSQPDGKVVLEAMEKPPPVVASRTTRTKTRMEVKDEPDTKGKQEASKPNKGKWKGWAIVEDVPVEESGAEDVEEVVAEVKPTRSKRHRRG</sequence>
<feature type="compositionally biased region" description="Basic and acidic residues" evidence="1">
    <location>
        <begin position="235"/>
        <end position="253"/>
    </location>
</feature>
<dbReference type="AlphaFoldDB" id="F4RWY2"/>
<dbReference type="HOGENOM" id="CLU_940342_0_0_1"/>
<evidence type="ECO:0000313" key="2">
    <source>
        <dbReference type="EMBL" id="EGG03142.1"/>
    </source>
</evidence>
<gene>
    <name evidence="2" type="ORF">MELLADRAFT_90440</name>
</gene>
<accession>F4RWY2</accession>
<feature type="region of interest" description="Disordered" evidence="1">
    <location>
        <begin position="190"/>
        <end position="260"/>
    </location>
</feature>
<evidence type="ECO:0000256" key="1">
    <source>
        <dbReference type="SAM" id="MobiDB-lite"/>
    </source>
</evidence>
<dbReference type="GeneID" id="18935565"/>
<organism evidence="3">
    <name type="scientific">Melampsora larici-populina (strain 98AG31 / pathotype 3-4-7)</name>
    <name type="common">Poplar leaf rust fungus</name>
    <dbReference type="NCBI Taxonomy" id="747676"/>
    <lineage>
        <taxon>Eukaryota</taxon>
        <taxon>Fungi</taxon>
        <taxon>Dikarya</taxon>
        <taxon>Basidiomycota</taxon>
        <taxon>Pucciniomycotina</taxon>
        <taxon>Pucciniomycetes</taxon>
        <taxon>Pucciniales</taxon>
        <taxon>Melampsoraceae</taxon>
        <taxon>Melampsora</taxon>
    </lineage>
</organism>
<proteinExistence type="predicted"/>